<evidence type="ECO:0000256" key="1">
    <source>
        <dbReference type="ARBA" id="ARBA00000632"/>
    </source>
</evidence>
<dbReference type="PANTHER" id="PTHR38107:SF3">
    <property type="entry name" value="LYSOZYME RRRD-RELATED"/>
    <property type="match status" value="1"/>
</dbReference>
<dbReference type="RefSeq" id="WP_127005194.1">
    <property type="nucleotide sequence ID" value="NZ_JBNPXW010000039.1"/>
</dbReference>
<gene>
    <name evidence="8" type="ORF">EJ913_31030</name>
</gene>
<organism evidence="8 9">
    <name type="scientific">Azospirillum doebereinerae</name>
    <dbReference type="NCBI Taxonomy" id="92933"/>
    <lineage>
        <taxon>Bacteria</taxon>
        <taxon>Pseudomonadati</taxon>
        <taxon>Pseudomonadota</taxon>
        <taxon>Alphaproteobacteria</taxon>
        <taxon>Rhodospirillales</taxon>
        <taxon>Azospirillaceae</taxon>
        <taxon>Azospirillum</taxon>
    </lineage>
</organism>
<sequence length="163" mass="17153">MTTTTTRPVCAAAIALVKQAEGLYLTAYRCPAGVPTIGYGHTAGVTEADIGWRRITEPQAEALLADDLTKAAAAVDRLVTVPINADQRGALASFVFNLGAGSLVGSTLLKLLNRRDYAGAAGQFGAWVKASVRDKKTGIVAKVTLPGLVTRRAAERALFERRA</sequence>
<evidence type="ECO:0000256" key="2">
    <source>
        <dbReference type="ARBA" id="ARBA00022529"/>
    </source>
</evidence>
<keyword evidence="5" id="KW-1035">Host cytoplasm</keyword>
<evidence type="ECO:0000256" key="4">
    <source>
        <dbReference type="ARBA" id="ARBA00022801"/>
    </source>
</evidence>
<evidence type="ECO:0000313" key="8">
    <source>
        <dbReference type="EMBL" id="RUQ59752.1"/>
    </source>
</evidence>
<dbReference type="Gene3D" id="1.10.530.40">
    <property type="match status" value="1"/>
</dbReference>
<dbReference type="EC" id="3.2.1.17" evidence="7"/>
<keyword evidence="6 7" id="KW-0326">Glycosidase</keyword>
<evidence type="ECO:0000256" key="7">
    <source>
        <dbReference type="RuleBase" id="RU003788"/>
    </source>
</evidence>
<dbReference type="GO" id="GO:0042742">
    <property type="term" value="P:defense response to bacterium"/>
    <property type="evidence" value="ECO:0007669"/>
    <property type="project" value="UniProtKB-KW"/>
</dbReference>
<evidence type="ECO:0000256" key="3">
    <source>
        <dbReference type="ARBA" id="ARBA00022638"/>
    </source>
</evidence>
<dbReference type="HAMAP" id="MF_04110">
    <property type="entry name" value="ENDOLYSIN_T4"/>
    <property type="match status" value="1"/>
</dbReference>
<proteinExistence type="inferred from homology"/>
<dbReference type="Pfam" id="PF00959">
    <property type="entry name" value="Phage_lysozyme"/>
    <property type="match status" value="1"/>
</dbReference>
<dbReference type="InterPro" id="IPR023346">
    <property type="entry name" value="Lysozyme-like_dom_sf"/>
</dbReference>
<dbReference type="InterPro" id="IPR033907">
    <property type="entry name" value="Endolysin_autolysin"/>
</dbReference>
<evidence type="ECO:0000256" key="6">
    <source>
        <dbReference type="ARBA" id="ARBA00023295"/>
    </source>
</evidence>
<keyword evidence="2 7" id="KW-0929">Antimicrobial</keyword>
<comment type="caution">
    <text evidence="8">The sequence shown here is derived from an EMBL/GenBank/DDBJ whole genome shotgun (WGS) entry which is preliminary data.</text>
</comment>
<dbReference type="PANTHER" id="PTHR38107">
    <property type="match status" value="1"/>
</dbReference>
<dbReference type="GO" id="GO:0031640">
    <property type="term" value="P:killing of cells of another organism"/>
    <property type="evidence" value="ECO:0007669"/>
    <property type="project" value="UniProtKB-KW"/>
</dbReference>
<dbReference type="EMBL" id="RZIJ01000061">
    <property type="protein sequence ID" value="RUQ59752.1"/>
    <property type="molecule type" value="Genomic_DNA"/>
</dbReference>
<dbReference type="AlphaFoldDB" id="A0A3S0UXL8"/>
<dbReference type="CDD" id="cd00737">
    <property type="entry name" value="lyz_endolysin_autolysin"/>
    <property type="match status" value="1"/>
</dbReference>
<keyword evidence="4 7" id="KW-0378">Hydrolase</keyword>
<dbReference type="SUPFAM" id="SSF53955">
    <property type="entry name" value="Lysozyme-like"/>
    <property type="match status" value="1"/>
</dbReference>
<keyword evidence="9" id="KW-1185">Reference proteome</keyword>
<name>A0A3S0UXL8_9PROT</name>
<dbReference type="OrthoDB" id="5327667at2"/>
<reference evidence="8 9" key="1">
    <citation type="submission" date="2018-12" db="EMBL/GenBank/DDBJ databases">
        <authorList>
            <person name="Yang Y."/>
        </authorList>
    </citation>
    <scope>NUCLEOTIDE SEQUENCE [LARGE SCALE GENOMIC DNA]</scope>
    <source>
        <strain evidence="8 9">GSF71</strain>
    </source>
</reference>
<dbReference type="InterPro" id="IPR023347">
    <property type="entry name" value="Lysozyme_dom_sf"/>
</dbReference>
<dbReference type="InterPro" id="IPR034690">
    <property type="entry name" value="Endolysin_T4_type"/>
</dbReference>
<evidence type="ECO:0000256" key="5">
    <source>
        <dbReference type="ARBA" id="ARBA00023200"/>
    </source>
</evidence>
<dbReference type="GO" id="GO:0016998">
    <property type="term" value="P:cell wall macromolecule catabolic process"/>
    <property type="evidence" value="ECO:0007669"/>
    <property type="project" value="InterPro"/>
</dbReference>
<dbReference type="InterPro" id="IPR051018">
    <property type="entry name" value="Bacteriophage_GH24"/>
</dbReference>
<comment type="similarity">
    <text evidence="7">Belongs to the glycosyl hydrolase 24 family.</text>
</comment>
<keyword evidence="3 7" id="KW-0081">Bacteriolytic enzyme</keyword>
<dbReference type="Proteomes" id="UP000280346">
    <property type="component" value="Unassembled WGS sequence"/>
</dbReference>
<accession>A0A3S0UXL8</accession>
<protein>
    <recommendedName>
        <fullName evidence="7">Lysozyme</fullName>
        <ecNumber evidence="7">3.2.1.17</ecNumber>
    </recommendedName>
</protein>
<dbReference type="GO" id="GO:0009253">
    <property type="term" value="P:peptidoglycan catabolic process"/>
    <property type="evidence" value="ECO:0007669"/>
    <property type="project" value="InterPro"/>
</dbReference>
<dbReference type="InterPro" id="IPR002196">
    <property type="entry name" value="Glyco_hydro_24"/>
</dbReference>
<evidence type="ECO:0000313" key="9">
    <source>
        <dbReference type="Proteomes" id="UP000280346"/>
    </source>
</evidence>
<comment type="catalytic activity">
    <reaction evidence="1 7">
        <text>Hydrolysis of (1-&gt;4)-beta-linkages between N-acetylmuramic acid and N-acetyl-D-glucosamine residues in a peptidoglycan and between N-acetyl-D-glucosamine residues in chitodextrins.</text>
        <dbReference type="EC" id="3.2.1.17"/>
    </reaction>
</comment>
<dbReference type="GO" id="GO:0003796">
    <property type="term" value="F:lysozyme activity"/>
    <property type="evidence" value="ECO:0007669"/>
    <property type="project" value="UniProtKB-EC"/>
</dbReference>